<evidence type="ECO:0000259" key="1">
    <source>
        <dbReference type="Pfam" id="PF05050"/>
    </source>
</evidence>
<dbReference type="EMBL" id="LAZR01012674">
    <property type="protein sequence ID" value="KKM25640.1"/>
    <property type="molecule type" value="Genomic_DNA"/>
</dbReference>
<evidence type="ECO:0000313" key="2">
    <source>
        <dbReference type="EMBL" id="KKM25640.1"/>
    </source>
</evidence>
<organism evidence="2">
    <name type="scientific">marine sediment metagenome</name>
    <dbReference type="NCBI Taxonomy" id="412755"/>
    <lineage>
        <taxon>unclassified sequences</taxon>
        <taxon>metagenomes</taxon>
        <taxon>ecological metagenomes</taxon>
    </lineage>
</organism>
<name>A0A0F9LDX7_9ZZZZ</name>
<dbReference type="SUPFAM" id="SSF53335">
    <property type="entry name" value="S-adenosyl-L-methionine-dependent methyltransferases"/>
    <property type="match status" value="1"/>
</dbReference>
<dbReference type="PANTHER" id="PTHR34203:SF15">
    <property type="entry name" value="SLL1173 PROTEIN"/>
    <property type="match status" value="1"/>
</dbReference>
<dbReference type="InterPro" id="IPR029063">
    <property type="entry name" value="SAM-dependent_MTases_sf"/>
</dbReference>
<sequence>MNFIKHRMTRKGVINKVTGVMQRYSAYCQNVASIFDVGANVGIYSLLFTKYFPEASVIAFEPVQKNFTHLQQHINMNKLNNRVKIEQQGLWSSKAQMNLGIPKDRDDIENTGLYSVYGSKIQVTGSFDTMDEWSHLNPDLIKIDAEGAELEILRGASQCLSKARYLIIAKHQDHLDHPEGYLDIFARYGFEQKPKLRRKEDIFLEKIKVV</sequence>
<reference evidence="2" key="1">
    <citation type="journal article" date="2015" name="Nature">
        <title>Complex archaea that bridge the gap between prokaryotes and eukaryotes.</title>
        <authorList>
            <person name="Spang A."/>
            <person name="Saw J.H."/>
            <person name="Jorgensen S.L."/>
            <person name="Zaremba-Niedzwiedzka K."/>
            <person name="Martijn J."/>
            <person name="Lind A.E."/>
            <person name="van Eijk R."/>
            <person name="Schleper C."/>
            <person name="Guy L."/>
            <person name="Ettema T.J."/>
        </authorList>
    </citation>
    <scope>NUCLEOTIDE SEQUENCE</scope>
</reference>
<comment type="caution">
    <text evidence="2">The sequence shown here is derived from an EMBL/GenBank/DDBJ whole genome shotgun (WGS) entry which is preliminary data.</text>
</comment>
<protein>
    <recommendedName>
        <fullName evidence="1">Methyltransferase FkbM domain-containing protein</fullName>
    </recommendedName>
</protein>
<dbReference type="Pfam" id="PF05050">
    <property type="entry name" value="Methyltransf_21"/>
    <property type="match status" value="1"/>
</dbReference>
<dbReference type="AlphaFoldDB" id="A0A0F9LDX7"/>
<gene>
    <name evidence="2" type="ORF">LCGC14_1592940</name>
</gene>
<accession>A0A0F9LDX7</accession>
<feature type="domain" description="Methyltransferase FkbM" evidence="1">
    <location>
        <begin position="36"/>
        <end position="190"/>
    </location>
</feature>
<dbReference type="InterPro" id="IPR006342">
    <property type="entry name" value="FkbM_mtfrase"/>
</dbReference>
<dbReference type="Gene3D" id="3.40.50.150">
    <property type="entry name" value="Vaccinia Virus protein VP39"/>
    <property type="match status" value="1"/>
</dbReference>
<dbReference type="PANTHER" id="PTHR34203">
    <property type="entry name" value="METHYLTRANSFERASE, FKBM FAMILY PROTEIN"/>
    <property type="match status" value="1"/>
</dbReference>
<dbReference type="NCBIfam" id="TIGR01444">
    <property type="entry name" value="fkbM_fam"/>
    <property type="match status" value="1"/>
</dbReference>
<proteinExistence type="predicted"/>
<dbReference type="InterPro" id="IPR052514">
    <property type="entry name" value="SAM-dependent_MTase"/>
</dbReference>